<dbReference type="AlphaFoldDB" id="A0A5C5G7F2"/>
<dbReference type="PANTHER" id="PTHR41523:SF8">
    <property type="entry name" value="ETHYLENE RESPONSE SENSOR PROTEIN"/>
    <property type="match status" value="1"/>
</dbReference>
<sequence length="570" mass="62292">MIFRDRSSDGRGLGLTLRVIILLSIALLPLGLIAVIQTRGYERESLRRSELALLALTERATARESSIIENAVGSAASLAQVVDLLADDPETCSERMAQFLAEEDNYVFAGFVELDGNLECSSSGRAVNLSGSPLYETFRQNPVRQVQATPDGAVSGEWVIVVAEPVFVEDEYVGWISISIPHRLLSRGEIEPVLLDAQSRPLQLVTFNADGNILSRATGVPQVGQEDLPRQELADVAAFGARAFTATSRGGEPRIYAITTVVPDAVYALGVWEIEDRTIASLPAAFAAILFPGIMWLASLMVGSIAMHQLVIVHVQRLQKKMRSFGRNRRLTETVPRPGIPSEFREMDAEFMAMAENVLRDEAQLEDSVREKNILLKEIHHRVKNNLQLLSSITSMKRRQAKSEEARTVLGRLQDRILSLAAIHRNLYQSSDMTTVSVPALIGDICAQQGLAPGQGRLGLEVDDISLVPPQAVPLSLLLAECLSGVRRADTGEMTDLTLKFTEGDMVQLVVDYPGAPESEADSSIIGDHLIDALAGQLGGRPQRETLPDGRYRLVLDFEALVALPDTPDF</sequence>
<evidence type="ECO:0000256" key="2">
    <source>
        <dbReference type="ARBA" id="ARBA00012438"/>
    </source>
</evidence>
<feature type="domain" description="Signal transduction histidine kinase subgroup 2 dimerisation and phosphoacceptor" evidence="9">
    <location>
        <begin position="378"/>
        <end position="447"/>
    </location>
</feature>
<evidence type="ECO:0000259" key="9">
    <source>
        <dbReference type="Pfam" id="PF07568"/>
    </source>
</evidence>
<keyword evidence="6 10" id="KW-0418">Kinase</keyword>
<keyword evidence="8" id="KW-1133">Transmembrane helix</keyword>
<evidence type="ECO:0000256" key="4">
    <source>
        <dbReference type="ARBA" id="ARBA00022679"/>
    </source>
</evidence>
<keyword evidence="5" id="KW-0547">Nucleotide-binding</keyword>
<keyword evidence="3" id="KW-0597">Phosphoprotein</keyword>
<reference evidence="10 11" key="1">
    <citation type="submission" date="2019-06" db="EMBL/GenBank/DDBJ databases">
        <title>Genome of new Rhodobacteraceae sp. SM1903.</title>
        <authorList>
            <person name="Ren X."/>
        </authorList>
    </citation>
    <scope>NUCLEOTIDE SEQUENCE [LARGE SCALE GENOMIC DNA]</scope>
    <source>
        <strain evidence="10 11">SM1903</strain>
    </source>
</reference>
<dbReference type="EMBL" id="VFFF01000004">
    <property type="protein sequence ID" value="TNY30693.1"/>
    <property type="molecule type" value="Genomic_DNA"/>
</dbReference>
<keyword evidence="11" id="KW-1185">Reference proteome</keyword>
<protein>
    <recommendedName>
        <fullName evidence="2">histidine kinase</fullName>
        <ecNumber evidence="2">2.7.13.3</ecNumber>
    </recommendedName>
</protein>
<dbReference type="OrthoDB" id="9767435at2"/>
<feature type="transmembrane region" description="Helical" evidence="8">
    <location>
        <begin position="15"/>
        <end position="36"/>
    </location>
</feature>
<dbReference type="RefSeq" id="WP_140197488.1">
    <property type="nucleotide sequence ID" value="NZ_CP065915.1"/>
</dbReference>
<keyword evidence="8" id="KW-0472">Membrane</keyword>
<name>A0A5C5G7F2_9RHOB</name>
<evidence type="ECO:0000256" key="3">
    <source>
        <dbReference type="ARBA" id="ARBA00022553"/>
    </source>
</evidence>
<dbReference type="GO" id="GO:0005524">
    <property type="term" value="F:ATP binding"/>
    <property type="evidence" value="ECO:0007669"/>
    <property type="project" value="UniProtKB-KW"/>
</dbReference>
<dbReference type="EC" id="2.7.13.3" evidence="2"/>
<evidence type="ECO:0000256" key="1">
    <source>
        <dbReference type="ARBA" id="ARBA00000085"/>
    </source>
</evidence>
<evidence type="ECO:0000256" key="5">
    <source>
        <dbReference type="ARBA" id="ARBA00022741"/>
    </source>
</evidence>
<organism evidence="10 11">
    <name type="scientific">Pelagovum pacificum</name>
    <dbReference type="NCBI Taxonomy" id="2588711"/>
    <lineage>
        <taxon>Bacteria</taxon>
        <taxon>Pseudomonadati</taxon>
        <taxon>Pseudomonadota</taxon>
        <taxon>Alphaproteobacteria</taxon>
        <taxon>Rhodobacterales</taxon>
        <taxon>Paracoccaceae</taxon>
        <taxon>Pelagovum</taxon>
    </lineage>
</organism>
<evidence type="ECO:0000256" key="8">
    <source>
        <dbReference type="SAM" id="Phobius"/>
    </source>
</evidence>
<proteinExistence type="predicted"/>
<keyword evidence="4" id="KW-0808">Transferase</keyword>
<evidence type="ECO:0000256" key="7">
    <source>
        <dbReference type="ARBA" id="ARBA00022840"/>
    </source>
</evidence>
<accession>A0A5C5G7F2</accession>
<dbReference type="Pfam" id="PF07568">
    <property type="entry name" value="HisKA_2"/>
    <property type="match status" value="1"/>
</dbReference>
<dbReference type="GO" id="GO:0004673">
    <property type="term" value="F:protein histidine kinase activity"/>
    <property type="evidence" value="ECO:0007669"/>
    <property type="project" value="UniProtKB-EC"/>
</dbReference>
<evidence type="ECO:0000256" key="6">
    <source>
        <dbReference type="ARBA" id="ARBA00022777"/>
    </source>
</evidence>
<comment type="caution">
    <text evidence="10">The sequence shown here is derived from an EMBL/GenBank/DDBJ whole genome shotgun (WGS) entry which is preliminary data.</text>
</comment>
<dbReference type="Proteomes" id="UP000314011">
    <property type="component" value="Unassembled WGS sequence"/>
</dbReference>
<evidence type="ECO:0000313" key="11">
    <source>
        <dbReference type="Proteomes" id="UP000314011"/>
    </source>
</evidence>
<gene>
    <name evidence="10" type="ORF">FHY64_19130</name>
</gene>
<keyword evidence="7" id="KW-0067">ATP-binding</keyword>
<keyword evidence="8" id="KW-0812">Transmembrane</keyword>
<comment type="catalytic activity">
    <reaction evidence="1">
        <text>ATP + protein L-histidine = ADP + protein N-phospho-L-histidine.</text>
        <dbReference type="EC" id="2.7.13.3"/>
    </reaction>
</comment>
<feature type="transmembrane region" description="Helical" evidence="8">
    <location>
        <begin position="284"/>
        <end position="313"/>
    </location>
</feature>
<dbReference type="Gene3D" id="3.30.450.20">
    <property type="entry name" value="PAS domain"/>
    <property type="match status" value="2"/>
</dbReference>
<evidence type="ECO:0000313" key="10">
    <source>
        <dbReference type="EMBL" id="TNY30693.1"/>
    </source>
</evidence>
<dbReference type="PANTHER" id="PTHR41523">
    <property type="entry name" value="TWO-COMPONENT SYSTEM SENSOR PROTEIN"/>
    <property type="match status" value="1"/>
</dbReference>
<dbReference type="InterPro" id="IPR011495">
    <property type="entry name" value="Sig_transdc_His_kin_sub2_dim/P"/>
</dbReference>